<protein>
    <recommendedName>
        <fullName evidence="1">Zinc finger CGNR domain-containing protein</fullName>
    </recommendedName>
</protein>
<name>A0ABN2JFS5_9ACTN</name>
<organism evidence="2 3">
    <name type="scientific">Aeromicrobium alkaliterrae</name>
    <dbReference type="NCBI Taxonomy" id="302168"/>
    <lineage>
        <taxon>Bacteria</taxon>
        <taxon>Bacillati</taxon>
        <taxon>Actinomycetota</taxon>
        <taxon>Actinomycetes</taxon>
        <taxon>Propionibacteriales</taxon>
        <taxon>Nocardioidaceae</taxon>
        <taxon>Aeromicrobium</taxon>
    </lineage>
</organism>
<dbReference type="RefSeq" id="WP_344196975.1">
    <property type="nucleotide sequence ID" value="NZ_BAAAME010000002.1"/>
</dbReference>
<dbReference type="Pfam" id="PF11706">
    <property type="entry name" value="zf-CGNR"/>
    <property type="match status" value="1"/>
</dbReference>
<sequence length="189" mass="20388">MPFRVATEGGEARPSLVLVNSAVAAPDDADALADVDTAAAWFDAVASALPPGELGDDLGVDAESLDALRQVRGAVRQILLDRPRASSLAVVNRYDTESAPSWGLDLDGRGELQVRRRLWGPGVESWLGTVAADCIDLVRSGGRDRITTCATPTCQVVLVPEHHRRRYCSPACAHRTRQSRYQQGRATRS</sequence>
<dbReference type="PANTHER" id="PTHR35525:SF3">
    <property type="entry name" value="BLL6575 PROTEIN"/>
    <property type="match status" value="1"/>
</dbReference>
<dbReference type="InterPro" id="IPR023286">
    <property type="entry name" value="ABATE_dom_sf"/>
</dbReference>
<dbReference type="InterPro" id="IPR010852">
    <property type="entry name" value="ABATE"/>
</dbReference>
<keyword evidence="3" id="KW-1185">Reference proteome</keyword>
<dbReference type="SUPFAM" id="SSF160904">
    <property type="entry name" value="Jann2411-like"/>
    <property type="match status" value="1"/>
</dbReference>
<dbReference type="EMBL" id="BAAAME010000002">
    <property type="protein sequence ID" value="GAA1725566.1"/>
    <property type="molecule type" value="Genomic_DNA"/>
</dbReference>
<evidence type="ECO:0000259" key="1">
    <source>
        <dbReference type="Pfam" id="PF11706"/>
    </source>
</evidence>
<reference evidence="2 3" key="1">
    <citation type="journal article" date="2019" name="Int. J. Syst. Evol. Microbiol.">
        <title>The Global Catalogue of Microorganisms (GCM) 10K type strain sequencing project: providing services to taxonomists for standard genome sequencing and annotation.</title>
        <authorList>
            <consortium name="The Broad Institute Genomics Platform"/>
            <consortium name="The Broad Institute Genome Sequencing Center for Infectious Disease"/>
            <person name="Wu L."/>
            <person name="Ma J."/>
        </authorList>
    </citation>
    <scope>NUCLEOTIDE SEQUENCE [LARGE SCALE GENOMIC DNA]</scope>
    <source>
        <strain evidence="2 3">JCM 13518</strain>
    </source>
</reference>
<dbReference type="Gene3D" id="1.10.3300.10">
    <property type="entry name" value="Jann2411-like domain"/>
    <property type="match status" value="1"/>
</dbReference>
<dbReference type="InterPro" id="IPR021005">
    <property type="entry name" value="Znf_CGNR"/>
</dbReference>
<dbReference type="PANTHER" id="PTHR35525">
    <property type="entry name" value="BLL6575 PROTEIN"/>
    <property type="match status" value="1"/>
</dbReference>
<gene>
    <name evidence="2" type="ORF">GCM10009710_02900</name>
</gene>
<evidence type="ECO:0000313" key="2">
    <source>
        <dbReference type="EMBL" id="GAA1725566.1"/>
    </source>
</evidence>
<evidence type="ECO:0000313" key="3">
    <source>
        <dbReference type="Proteomes" id="UP001501057"/>
    </source>
</evidence>
<dbReference type="Pfam" id="PF07336">
    <property type="entry name" value="ABATE"/>
    <property type="match status" value="1"/>
</dbReference>
<accession>A0ABN2JFS5</accession>
<proteinExistence type="predicted"/>
<comment type="caution">
    <text evidence="2">The sequence shown here is derived from an EMBL/GenBank/DDBJ whole genome shotgun (WGS) entry which is preliminary data.</text>
</comment>
<dbReference type="Proteomes" id="UP001501057">
    <property type="component" value="Unassembled WGS sequence"/>
</dbReference>
<feature type="domain" description="Zinc finger CGNR" evidence="1">
    <location>
        <begin position="145"/>
        <end position="183"/>
    </location>
</feature>